<dbReference type="InterPro" id="IPR000477">
    <property type="entry name" value="RT_dom"/>
</dbReference>
<feature type="domain" description="Reverse transcriptase" evidence="1">
    <location>
        <begin position="80"/>
        <end position="151"/>
    </location>
</feature>
<evidence type="ECO:0000313" key="5">
    <source>
        <dbReference type="WBParaSite" id="HPBE_0000558701-mRNA-1"/>
    </source>
</evidence>
<keyword evidence="4" id="KW-1185">Reference proteome</keyword>
<evidence type="ECO:0000259" key="1">
    <source>
        <dbReference type="Pfam" id="PF00078"/>
    </source>
</evidence>
<dbReference type="InterPro" id="IPR043128">
    <property type="entry name" value="Rev_trsase/Diguanyl_cyclase"/>
</dbReference>
<dbReference type="SUPFAM" id="SSF56672">
    <property type="entry name" value="DNA/RNA polymerases"/>
    <property type="match status" value="1"/>
</dbReference>
<dbReference type="OrthoDB" id="5807102at2759"/>
<reference evidence="3 4" key="1">
    <citation type="submission" date="2018-11" db="EMBL/GenBank/DDBJ databases">
        <authorList>
            <consortium name="Pathogen Informatics"/>
        </authorList>
    </citation>
    <scope>NUCLEOTIDE SEQUENCE [LARGE SCALE GENOMIC DNA]</scope>
</reference>
<proteinExistence type="predicted"/>
<dbReference type="WBParaSite" id="HPBE_0000558701-mRNA-1">
    <property type="protein sequence ID" value="HPBE_0000558701-mRNA-1"/>
    <property type="gene ID" value="HPBE_0000558701"/>
</dbReference>
<protein>
    <submittedName>
        <fullName evidence="5">Reverse transcriptase domain-containing protein</fullName>
    </submittedName>
</protein>
<dbReference type="Proteomes" id="UP000050761">
    <property type="component" value="Unassembled WGS sequence"/>
</dbReference>
<dbReference type="PANTHER" id="PTHR46238">
    <property type="entry name" value="REVERSE TRANSCRIPTASE DOMAIN-CONTAINING PROTEIN"/>
    <property type="match status" value="1"/>
</dbReference>
<accession>A0A3P7YKE4</accession>
<feature type="domain" description="Mos1 transposase HTH" evidence="2">
    <location>
        <begin position="3"/>
        <end position="41"/>
    </location>
</feature>
<dbReference type="Pfam" id="PF17906">
    <property type="entry name" value="HTH_48"/>
    <property type="match status" value="1"/>
</dbReference>
<dbReference type="Gene3D" id="1.10.10.1450">
    <property type="match status" value="1"/>
</dbReference>
<evidence type="ECO:0000313" key="4">
    <source>
        <dbReference type="Proteomes" id="UP000050761"/>
    </source>
</evidence>
<name>A0A183FG49_HELPZ</name>
<evidence type="ECO:0000313" key="3">
    <source>
        <dbReference type="EMBL" id="VDO65133.1"/>
    </source>
</evidence>
<accession>A0A183FG49</accession>
<organism evidence="4 5">
    <name type="scientific">Heligmosomoides polygyrus</name>
    <name type="common">Parasitic roundworm</name>
    <dbReference type="NCBI Taxonomy" id="6339"/>
    <lineage>
        <taxon>Eukaryota</taxon>
        <taxon>Metazoa</taxon>
        <taxon>Ecdysozoa</taxon>
        <taxon>Nematoda</taxon>
        <taxon>Chromadorea</taxon>
        <taxon>Rhabditida</taxon>
        <taxon>Rhabditina</taxon>
        <taxon>Rhabditomorpha</taxon>
        <taxon>Strongyloidea</taxon>
        <taxon>Heligmosomidae</taxon>
        <taxon>Heligmosomoides</taxon>
    </lineage>
</organism>
<dbReference type="PANTHER" id="PTHR46238:SF8">
    <property type="entry name" value="ENDONUCLEASE_EXONUCLEASE_PHOSPHATASE DOMAIN-CONTAINING PROTEIN"/>
    <property type="match status" value="1"/>
</dbReference>
<gene>
    <name evidence="3" type="ORF">HPBE_LOCUS5588</name>
</gene>
<dbReference type="Gene3D" id="3.30.70.270">
    <property type="match status" value="1"/>
</dbReference>
<dbReference type="EMBL" id="UZAH01025501">
    <property type="protein sequence ID" value="VDO65133.1"/>
    <property type="molecule type" value="Genomic_DNA"/>
</dbReference>
<dbReference type="InterPro" id="IPR043502">
    <property type="entry name" value="DNA/RNA_pol_sf"/>
</dbReference>
<dbReference type="InterPro" id="IPR041426">
    <property type="entry name" value="Mos1_HTH"/>
</dbReference>
<evidence type="ECO:0000259" key="2">
    <source>
        <dbReference type="Pfam" id="PF17906"/>
    </source>
</evidence>
<reference evidence="5" key="2">
    <citation type="submission" date="2019-09" db="UniProtKB">
        <authorList>
            <consortium name="WormBaseParasite"/>
        </authorList>
    </citation>
    <scope>IDENTIFICATION</scope>
</reference>
<dbReference type="AlphaFoldDB" id="A0A183FG49"/>
<dbReference type="Pfam" id="PF00078">
    <property type="entry name" value="RVT_1"/>
    <property type="match status" value="1"/>
</dbReference>
<sequence>MDKRVIRGIYLYEFKLGTTAKEADEKINAAFGQGCSTIRTAYQLIEWVRILYSCPKNRVQAAAGTSLEFHISVEKAATWALLYADDVMLASDDKNELERQVQALCDRLAMFALKLNVKKTEYVTTVVNESGSIKIDGPELPRTSVFKYLGSAIESDGKLMVEVNSHVTAASFKWRSLTGVLCDKKLPERFKSKICRAVVRPVMYGAECWPATKEVETRLSVMETKMLRWTAGVTRMGRIRNDAIRQKFGVAPIADKMREARLRWYGDVLRGKEDSVRNIGLNFELMAEIEDRYLSDIILRNNGNMLGRLTNEIHERRAEVLAEAGDAGLSIRNAWRNIANFKTKMTALRRPDETVTSSRRTMEKVIHDFYSDLFVSHVHLPPCHLPQDGCVVPSVLPSEIRYPISSVKKRTAPGPDRIRPEHLKNLSPVLINTWPWFFTRYLSECKVPSHKGGQ</sequence>